<organism evidence="1 2">
    <name type="scientific">Ancylostoma duodenale</name>
    <dbReference type="NCBI Taxonomy" id="51022"/>
    <lineage>
        <taxon>Eukaryota</taxon>
        <taxon>Metazoa</taxon>
        <taxon>Ecdysozoa</taxon>
        <taxon>Nematoda</taxon>
        <taxon>Chromadorea</taxon>
        <taxon>Rhabditida</taxon>
        <taxon>Rhabditina</taxon>
        <taxon>Rhabditomorpha</taxon>
        <taxon>Strongyloidea</taxon>
        <taxon>Ancylostomatidae</taxon>
        <taxon>Ancylostomatinae</taxon>
        <taxon>Ancylostoma</taxon>
    </lineage>
</organism>
<accession>A0A0C2G259</accession>
<evidence type="ECO:0000313" key="2">
    <source>
        <dbReference type="Proteomes" id="UP000054047"/>
    </source>
</evidence>
<keyword evidence="2" id="KW-1185">Reference proteome</keyword>
<dbReference type="Proteomes" id="UP000054047">
    <property type="component" value="Unassembled WGS sequence"/>
</dbReference>
<dbReference type="EMBL" id="KN742325">
    <property type="protein sequence ID" value="KIH52979.1"/>
    <property type="molecule type" value="Genomic_DNA"/>
</dbReference>
<dbReference type="AlphaFoldDB" id="A0A0C2G259"/>
<gene>
    <name evidence="1" type="ORF">ANCDUO_16904</name>
</gene>
<dbReference type="SUPFAM" id="SSF56235">
    <property type="entry name" value="N-terminal nucleophile aminohydrolases (Ntn hydrolases)"/>
    <property type="match status" value="1"/>
</dbReference>
<protein>
    <submittedName>
        <fullName evidence="1">Uncharacterized protein</fullName>
    </submittedName>
</protein>
<evidence type="ECO:0000313" key="1">
    <source>
        <dbReference type="EMBL" id="KIH52979.1"/>
    </source>
</evidence>
<reference evidence="1 2" key="1">
    <citation type="submission" date="2013-12" db="EMBL/GenBank/DDBJ databases">
        <title>Draft genome of the parsitic nematode Ancylostoma duodenale.</title>
        <authorList>
            <person name="Mitreva M."/>
        </authorList>
    </citation>
    <scope>NUCLEOTIDE SEQUENCE [LARGE SCALE GENOMIC DNA]</scope>
    <source>
        <strain evidence="1 2">Zhejiang</strain>
    </source>
</reference>
<sequence length="195" mass="21865">MFQEVEYHFRPIQNLVRFKEVAVATSEQQCNDLARVLVVEGFSIYAVAYAMQLCLFFTGPQRSGLGGSSTTVFVDANNPSSSCHIVDTFADYQFSFIKDNPKKQMVGEYGTPFNSVALPGEVITLVLFAQEIAEDELKSLTLLLEDYQYDTYAISHDLAECNRVESPRLVQYFLGVEMQFLGRNGAVWVNSVRAA</sequence>
<dbReference type="InterPro" id="IPR029055">
    <property type="entry name" value="Ntn_hydrolases_N"/>
</dbReference>
<dbReference type="OrthoDB" id="5870827at2759"/>
<name>A0A0C2G259_9BILA</name>
<proteinExistence type="predicted"/>